<dbReference type="STRING" id="740709.A10D4_13317"/>
<reference evidence="1 2" key="1">
    <citation type="journal article" date="2012" name="J. Bacteriol.">
        <title>Genome Sequence of Idiomarina xiamenensis Type Strain 10-D-4.</title>
        <authorList>
            <person name="Lai Q."/>
            <person name="Wang L."/>
            <person name="Wang W."/>
            <person name="Shao Z."/>
        </authorList>
    </citation>
    <scope>NUCLEOTIDE SEQUENCE [LARGE SCALE GENOMIC DNA]</scope>
    <source>
        <strain evidence="1 2">10-D-4</strain>
    </source>
</reference>
<name>K2J6B3_9GAMM</name>
<comment type="caution">
    <text evidence="1">The sequence shown here is derived from an EMBL/GenBank/DDBJ whole genome shotgun (WGS) entry which is preliminary data.</text>
</comment>
<gene>
    <name evidence="1" type="ORF">A10D4_13317</name>
</gene>
<dbReference type="OrthoDB" id="6238242at2"/>
<evidence type="ECO:0000313" key="2">
    <source>
        <dbReference type="Proteomes" id="UP000014115"/>
    </source>
</evidence>
<accession>K2J6B3</accession>
<evidence type="ECO:0000313" key="1">
    <source>
        <dbReference type="EMBL" id="EKE78596.1"/>
    </source>
</evidence>
<dbReference type="AlphaFoldDB" id="K2J6B3"/>
<dbReference type="RefSeq" id="WP_008490110.1">
    <property type="nucleotide sequence ID" value="NZ_AMRG01000036.1"/>
</dbReference>
<keyword evidence="2" id="KW-1185">Reference proteome</keyword>
<dbReference type="Proteomes" id="UP000014115">
    <property type="component" value="Unassembled WGS sequence"/>
</dbReference>
<dbReference type="EMBL" id="AMRG01000036">
    <property type="protein sequence ID" value="EKE78596.1"/>
    <property type="molecule type" value="Genomic_DNA"/>
</dbReference>
<organism evidence="1 2">
    <name type="scientific">Idiomarina xiamenensis 10-D-4</name>
    <dbReference type="NCBI Taxonomy" id="740709"/>
    <lineage>
        <taxon>Bacteria</taxon>
        <taxon>Pseudomonadati</taxon>
        <taxon>Pseudomonadota</taxon>
        <taxon>Gammaproteobacteria</taxon>
        <taxon>Alteromonadales</taxon>
        <taxon>Idiomarinaceae</taxon>
        <taxon>Idiomarina</taxon>
    </lineage>
</organism>
<dbReference type="eggNOG" id="ENOG5031CT1">
    <property type="taxonomic scope" value="Bacteria"/>
</dbReference>
<proteinExistence type="predicted"/>
<dbReference type="PATRIC" id="fig|740709.3.peg.2672"/>
<protein>
    <submittedName>
        <fullName evidence="1">Uncharacterized protein</fullName>
    </submittedName>
</protein>
<sequence length="118" mass="13662">MTDSNQTQSVSPAALWRVSQREALQALGIPLWQARQQGAESAAQYLYRVGPLWLQYHQPLPVCKPQWLVDVCYYLDSQPVQVSTLPQDPRYLFSLADWHGLQPSIVQKRELWRLLSQQ</sequence>